<organism evidence="1 2">
    <name type="scientific">Paenibacillus polymyxa (strain SC2)</name>
    <name type="common">Bacillus polymyxa</name>
    <dbReference type="NCBI Taxonomy" id="886882"/>
    <lineage>
        <taxon>Bacteria</taxon>
        <taxon>Bacillati</taxon>
        <taxon>Bacillota</taxon>
        <taxon>Bacilli</taxon>
        <taxon>Bacillales</taxon>
        <taxon>Paenibacillaceae</taxon>
        <taxon>Paenibacillus</taxon>
    </lineage>
</organism>
<protein>
    <submittedName>
        <fullName evidence="1">Uncharacterized protein</fullName>
    </submittedName>
</protein>
<dbReference type="KEGG" id="ppm:PPSC2_26255"/>
<evidence type="ECO:0000313" key="2">
    <source>
        <dbReference type="Proteomes" id="UP000006868"/>
    </source>
</evidence>
<evidence type="ECO:0000313" key="1">
    <source>
        <dbReference type="EMBL" id="ADO59782.1"/>
    </source>
</evidence>
<dbReference type="AlphaFoldDB" id="E3EK73"/>
<name>E3EK73_PAEPS</name>
<gene>
    <name evidence="1" type="ORF">PPSC2_26255</name>
</gene>
<geneLocation type="plasmid" evidence="1 2">
    <name>pSC2</name>
</geneLocation>
<dbReference type="RefSeq" id="WP_013386196.1">
    <property type="nucleotide sequence ID" value="NC_014628.2"/>
</dbReference>
<reference evidence="1 2" key="1">
    <citation type="journal article" date="2011" name="J. Bacteriol.">
        <title>Complete genome sequence of Paenibacillus polymyxa SC2, a strain of plant growth-promoting Rhizobacterium with broad-spectrum antimicrobial activity.</title>
        <authorList>
            <person name="Ma M."/>
            <person name="Wang C."/>
            <person name="Ding Y."/>
            <person name="Li L."/>
            <person name="Shen D."/>
            <person name="Jiang X."/>
            <person name="Guan D."/>
            <person name="Cao F."/>
            <person name="Chen H."/>
            <person name="Feng R."/>
            <person name="Wang X."/>
            <person name="Ge Y."/>
            <person name="Yao L."/>
            <person name="Bing X."/>
            <person name="Yang X."/>
            <person name="Li J."/>
            <person name="Du B."/>
        </authorList>
    </citation>
    <scope>NUCLEOTIDE SEQUENCE [LARGE SCALE GENOMIC DNA]</scope>
    <source>
        <strain evidence="1 2">SC2</strain>
        <plasmid evidence="2">pSC2</plasmid>
    </source>
</reference>
<sequence length="66" mass="7572">MKSTPCEFEVIVDVYWDRWGRLVKVFRKGELCEGKLWSDGTVSAESTIYDGISDQLDPDCIVIRKS</sequence>
<dbReference type="Proteomes" id="UP000006868">
    <property type="component" value="Plasmid pSC2"/>
</dbReference>
<dbReference type="PATRIC" id="fig|886882.15.peg.5529"/>
<proteinExistence type="predicted"/>
<keyword evidence="1" id="KW-0614">Plasmid</keyword>
<dbReference type="HOGENOM" id="CLU_2751588_0_0_9"/>
<dbReference type="EMBL" id="CP002214">
    <property type="protein sequence ID" value="ADO59782.1"/>
    <property type="molecule type" value="Genomic_DNA"/>
</dbReference>
<accession>E3EK73</accession>